<dbReference type="PANTHER" id="PTHR13950:SF9">
    <property type="entry name" value="RABCONNECTIN-3A"/>
    <property type="match status" value="1"/>
</dbReference>
<evidence type="ECO:0000256" key="7">
    <source>
        <dbReference type="SAM" id="MobiDB-lite"/>
    </source>
</evidence>
<feature type="transmembrane region" description="Helical" evidence="8">
    <location>
        <begin position="3310"/>
        <end position="3331"/>
    </location>
</feature>
<reference evidence="12 13" key="2">
    <citation type="journal article" date="2016" name="Front. Microbiol.">
        <title>Genome and transcriptome sequences reveal the specific parasitism of the nematophagous Purpureocillium lilacinum 36-1.</title>
        <authorList>
            <person name="Xie J."/>
            <person name="Li S."/>
            <person name="Mo C."/>
            <person name="Xiao X."/>
            <person name="Peng D."/>
            <person name="Wang G."/>
            <person name="Xiao Y."/>
        </authorList>
    </citation>
    <scope>NUCLEOTIDE SEQUENCE [LARGE SCALE GENOMIC DNA]</scope>
    <source>
        <strain evidence="12 13">36-1</strain>
    </source>
</reference>
<dbReference type="Gene3D" id="2.130.10.10">
    <property type="entry name" value="YVTN repeat-like/Quinoprotein amine dehydrogenase"/>
    <property type="match status" value="1"/>
</dbReference>
<feature type="transmembrane region" description="Helical" evidence="8">
    <location>
        <begin position="2924"/>
        <end position="2941"/>
    </location>
</feature>
<keyword evidence="14" id="KW-1185">Reference proteome</keyword>
<evidence type="ECO:0000256" key="5">
    <source>
        <dbReference type="ARBA" id="ARBA00022989"/>
    </source>
</evidence>
<gene>
    <name evidence="12" type="ORF">PCL_03018</name>
    <name evidence="11" type="ORF">Purlil1_456</name>
</gene>
<evidence type="ECO:0000256" key="4">
    <source>
        <dbReference type="ARBA" id="ARBA00022692"/>
    </source>
</evidence>
<feature type="transmembrane region" description="Helical" evidence="8">
    <location>
        <begin position="2757"/>
        <end position="2775"/>
    </location>
</feature>
<keyword evidence="4 8" id="KW-0812">Transmembrane</keyword>
<dbReference type="EMBL" id="JAWRVI010000002">
    <property type="protein sequence ID" value="KAK4094760.1"/>
    <property type="molecule type" value="Genomic_DNA"/>
</dbReference>
<organism evidence="12 13">
    <name type="scientific">Purpureocillium lilacinum</name>
    <name type="common">Paecilomyces lilacinus</name>
    <dbReference type="NCBI Taxonomy" id="33203"/>
    <lineage>
        <taxon>Eukaryota</taxon>
        <taxon>Fungi</taxon>
        <taxon>Dikarya</taxon>
        <taxon>Ascomycota</taxon>
        <taxon>Pezizomycotina</taxon>
        <taxon>Sordariomycetes</taxon>
        <taxon>Hypocreomycetidae</taxon>
        <taxon>Hypocreales</taxon>
        <taxon>Ophiocordycipitaceae</taxon>
        <taxon>Purpureocillium</taxon>
    </lineage>
</organism>
<feature type="transmembrane region" description="Helical" evidence="8">
    <location>
        <begin position="2890"/>
        <end position="2912"/>
    </location>
</feature>
<evidence type="ECO:0000259" key="9">
    <source>
        <dbReference type="Pfam" id="PF08457"/>
    </source>
</evidence>
<feature type="domain" description="RAVE complex protein Rav1 C-terminal" evidence="10">
    <location>
        <begin position="1862"/>
        <end position="2499"/>
    </location>
</feature>
<dbReference type="InterPro" id="IPR022033">
    <property type="entry name" value="Rav1p_C"/>
</dbReference>
<feature type="compositionally biased region" description="Basic and acidic residues" evidence="7">
    <location>
        <begin position="183"/>
        <end position="205"/>
    </location>
</feature>
<feature type="transmembrane region" description="Helical" evidence="8">
    <location>
        <begin position="2866"/>
        <end position="2884"/>
    </location>
</feature>
<keyword evidence="5 8" id="KW-1133">Transmembrane helix</keyword>
<comment type="similarity">
    <text evidence="2">Belongs to the oligopeptide OPT transporter family.</text>
</comment>
<dbReference type="InterPro" id="IPR004813">
    <property type="entry name" value="OPT"/>
</dbReference>
<feature type="transmembrane region" description="Helical" evidence="8">
    <location>
        <begin position="3093"/>
        <end position="3114"/>
    </location>
</feature>
<evidence type="ECO:0000256" key="8">
    <source>
        <dbReference type="SAM" id="Phobius"/>
    </source>
</evidence>
<feature type="domain" description="Sfi1 spindle body" evidence="9">
    <location>
        <begin position="365"/>
        <end position="595"/>
    </location>
</feature>
<dbReference type="InterPro" id="IPR015943">
    <property type="entry name" value="WD40/YVTN_repeat-like_dom_sf"/>
</dbReference>
<evidence type="ECO:0000256" key="3">
    <source>
        <dbReference type="ARBA" id="ARBA00022448"/>
    </source>
</evidence>
<feature type="region of interest" description="Disordered" evidence="7">
    <location>
        <begin position="2525"/>
        <end position="2594"/>
    </location>
</feature>
<feature type="transmembrane region" description="Helical" evidence="8">
    <location>
        <begin position="3067"/>
        <end position="3087"/>
    </location>
</feature>
<feature type="region of interest" description="Disordered" evidence="7">
    <location>
        <begin position="2107"/>
        <end position="2133"/>
    </location>
</feature>
<reference evidence="11" key="3">
    <citation type="submission" date="2023-11" db="EMBL/GenBank/DDBJ databases">
        <authorList>
            <person name="Beijen E."/>
            <person name="Ohm R.A."/>
        </authorList>
    </citation>
    <scope>NUCLEOTIDE SEQUENCE</scope>
    <source>
        <strain evidence="11">CBS 150709</strain>
    </source>
</reference>
<feature type="transmembrane region" description="Helical" evidence="8">
    <location>
        <begin position="2961"/>
        <end position="2983"/>
    </location>
</feature>
<dbReference type="Pfam" id="PF12234">
    <property type="entry name" value="Rav1p_C"/>
    <property type="match status" value="1"/>
</dbReference>
<feature type="transmembrane region" description="Helical" evidence="8">
    <location>
        <begin position="2652"/>
        <end position="2674"/>
    </location>
</feature>
<dbReference type="InterPro" id="IPR036322">
    <property type="entry name" value="WD40_repeat_dom_sf"/>
</dbReference>
<dbReference type="Proteomes" id="UP000245956">
    <property type="component" value="Unassembled WGS sequence"/>
</dbReference>
<evidence type="ECO:0000256" key="1">
    <source>
        <dbReference type="ARBA" id="ARBA00004141"/>
    </source>
</evidence>
<evidence type="ECO:0000313" key="12">
    <source>
        <dbReference type="EMBL" id="PWI67250.1"/>
    </source>
</evidence>
<sequence length="3339" mass="368721">MTSMTTRLNVAIDITILHSIVAAAQDELDHAPEPKPLPAAVLFKAYDEILPTFGIDPDSDHHLSAFIFRIGGEQGNGSLSDKFQLILGRMGIVLEFGDNSTVSAPTSSTLSTSPSQSHSSRPNSAPKPHIVGPSQEAPIAAEVSWKVAGAPFLANLSVRRHVPPDAPNSDAQNAPLRAYLGHSLDKPDDQGLHGFVDRPSTHPEKPTPAALEEASHNKPEESHHSGRFGHIYPAHASNEPTTRDPGVMSAGDRWRDLARVLSSQRTRGKDALGKHRTAVLSMSTRPDADTVESRLPLLQDPRGLLAPVLASSGRSHAEILGEQDGQMSIASPDRLPEAPVTPLNLMHGEKRTLSTAMARVRDRHADLEDILLHRAARAREIYLASKFFNRWADRTATKLEREAVARRHMIRFRCFQGWSRAPTLKVPAAEHLRATTAVQKLRRAIAYNEEQLSLAAAALAQASQVRMVQVALSRWTCQAAQYTFRRRLASKSLREGIKRWSARARENAVLGRAASSIAARGVELGAVNRWTSHVQSSGAEFAAAQHLAAAFGSTSCLREWVCQVEVSRRAREYRQLRREEQLRTALDAWGLRARVQAYRWRREYLSVTEAFDRWIEGTRREKVAADAAQHHRKLTGVAKAYDRTGRLDRDSLELTRLHTRARLFIRSSRLLTVLDAAVDRRKHRMRSMVRRYLMARYTQMSSKRRKRNFYAALDRWTAASQDGALAAQLAESLHANRAATLCRGAMLVWQRGATDDQQLQLAARGHYKQGCIDAWATLMAQHGADEASAWGVWAAEQQRHSLKAWSIAALQRNGQAHSATVLRQRHARDNRLRGLQQWKRALVDARPGGNGQLSPAATEKFSTRSTNHASWRSVPPRLSYIRREQDFSITPMQTPTRWTGTALPMTSTDRASRFMATVQEADVKSAATSSAAGDAPTWGRISRESVEGLVASHLPSTTPQAPVPTHLERQGQLSLPRARQLSRSLLARSAPVQPISRHARSYQPLPAAALGGVGTPGRSPDAAGRAATLRGFRQRRKMRDLGPGPAMVGPLARSSLHESSVQFPWTWYLRRKARAFASCLIWMADDEVGHKARDVQLELRLARLAGERLLGPKRGHVTPEVAGDPLNLNWPILAMGLDPGTVHRLRGSCVSGDLSSAPLATRLRRASSPSPFTQHPHDARTCQSVAKLMRTPIRPSHRHTPYHAPSTRLSISRDSHRLVHQRTDLVSTRRCGVDLLPIWLGSTHACRHAQSLGLRKVWLQSSQVGRKPASKDSRLASGETGTLIAFTILDGSRAILQTIYDDDDEHELQAIAIDEVSGNIAVSTAKQVRVYKPLKLARDDSPKWAQQASFDIAHAAPGAAFSLSWGSSEELLVGTSALSLFATRTQPSCCWTKALPSPVSSATISHDSAYIASIGRYDCLPKIWRRLTYGADEVRFDMTYLRHPDVVTSVRWRRPFHPDQAVENVLYTACRDLQIRIWTPIDTSDGRHWQLWGQVSLTETPSRVPDSLTPRLVCIIDGRDFTAAVECAVKDRMADDQSTDDVALDHLVAVANRSPEICLAISSRGTMSAWALENVGDVRGSKGRIFNIAQVQSRQFESLGGFLNPQEDPPHLQAEVYCDKSDGRLCMMVHDLDGRIGILSSNVADLLDPTTNDRRLALQTIWSGHSSPIKKIVRNFSGRAIVSRTDNSECIVWHHASSSSRDTPAIELSRRSVIPETRRIHRISLLRKGRFVILLCDNEISLWDCRTDRATLLSRCSFHLDGNPLCLIILPRPDARQITTAHVATVSSGRHGLVWEVNLPRYMDDPLTTEGAAIQEFCRFELAVPEDLKYVLPVDPAGSSPMASGFLDVFARDVAISYTRSGRVDFWTARVDPARRCVEWLSTCFTETGIADPALASGSMLKKAALVDSARSQVTIWDIGGCRLEFEKGYVMDNEIRDLDWTSTPDSQSILAVGFQHRVVLLSQMRFDYLNKGPAWAPIREISIRTLTPHPIGDSTWLGDGHLVVGAGNQLFAYDRRAGSNESLLADVRLTHHRKDGTWDLFEAVQRFNGPIPVFHPQFLSQCILAGKSVQVRRILEAMHKTLKYLIPGEAVDDYLGLDLKEFYTSPADETQPTERSGASLLNGYKGDDEEEDEAGFTEKTAVAINEKLLSIGLPQLSGHEQMQLADMVECVALAEKHRRSMDENAARFMVFFRQNALRRRRSTDMYLSWREFSWAYHSGSQDLLLDFVSRQAHGQMLWDNARESGIFMWLSDIGTVREQFETIARNEYNKGDTKNPVDCSLFYLALRKKAVLQGLWRMASWNKEQAATQRLLANNFDDPKWRTAALKNAYALLSKRRFAYAAAFFLLADHLEDAVEVCLRQLHDMQLAVAVARVHGGDSSPVLRKLLRDEVLPLAAQQGNRWLASWAFWMLGRKDMAVRALITPVYTLLETPCSPDIQSRLFLTDDPALVVLYSQLRQQTLQTLRGASKVTPKVEWEFVLHSAKLYDRMGCDLLGLDLGESALVLDDGGRAGIQSFADRVCNGGSPKLGIPTTGHGRVRRRGESAEAASAPKLPRRRRSTANSSESRFGAKDRGGDNEQEAAGPSAPSVPRAGCRVASGQLRPMMMMMSSVFGEHMEPPSPHPPPGERMREDQRLLARPHTKPPLPPGRHFTVRSVVVGLGVGTVICAANVYFGLQTGWVSIMSMPASLMGFGIFRLLRPHLRFPFTPVENVLLQSVACGMAIMPLGCGFVGVIPAMDYLLNPDEQGPLSLSVGQLIIWSLGLCYFGVVFAVPLRHQVIIRERLRFPSGFSTAVLISVLHGQGGRPSSKEDLDAAAQGGFASLVPREEPSPSLSPIANDSAAMDESTSSEEGTDDSQDWVSNMRLLLLCFLVSGLFTVTTYFLPFLRNIPIFGTVAAQTWLWTLNPSLAYVGQGIIMGAETTLHMVIGAVVGWGLLSPFAKAKGWAPGPVDDWESGSKGWIVWVSLAIMLVDAVVSLGYIALRPLLGRRLLALVESVRRRLRARGGITGLLRRSSHRYAPLPDRDQDGHQVSRLAPSLDWPDRSKSHGDDDDDDDAPPEHRIGGRLVVVGLVLSILLCVLTIHVVFGDLVPLYATVTAVLMALVLSIMGVRALGETDLNPVSGISKLAQLFFAFIVPQSNKNSVLINLVAGAVSEAGALQAGDLMQDLKTGHILGAAPKAQFWGQVIGATVGAVLSAFIYRLYTLVYTIPGELFQVPTAYVWIFTARLVTGQGLPPKVKEWAIGAGALFACTTMARTLSVGKRWRSWVPGGIAVAVGMYNVPSFTLARAIGGVFGWYWVQIMRRSNTPLIIMASGFILGEGFLSIVNLLLQGFQVPHY</sequence>
<name>A0A2U3DYA8_PURLI</name>
<feature type="region of interest" description="Disordered" evidence="7">
    <location>
        <begin position="181"/>
        <end position="249"/>
    </location>
</feature>
<feature type="transmembrane region" description="Helical" evidence="8">
    <location>
        <begin position="3183"/>
        <end position="3204"/>
    </location>
</feature>
<reference evidence="12" key="1">
    <citation type="submission" date="2015-05" db="EMBL/GenBank/DDBJ databases">
        <authorList>
            <person name="Wang D.B."/>
            <person name="Wang M."/>
        </authorList>
    </citation>
    <scope>NUCLEOTIDE SEQUENCE</scope>
    <source>
        <strain evidence="12">36-1</strain>
    </source>
</reference>
<dbReference type="Proteomes" id="UP001287286">
    <property type="component" value="Unassembled WGS sequence"/>
</dbReference>
<dbReference type="GO" id="GO:0007035">
    <property type="term" value="P:vacuolar acidification"/>
    <property type="evidence" value="ECO:0007669"/>
    <property type="project" value="TreeGrafter"/>
</dbReference>
<feature type="region of interest" description="Disordered" evidence="7">
    <location>
        <begin position="3019"/>
        <end position="3058"/>
    </location>
</feature>
<feature type="compositionally biased region" description="Polar residues" evidence="7">
    <location>
        <begin position="2108"/>
        <end position="2117"/>
    </location>
</feature>
<feature type="transmembrane region" description="Helical" evidence="8">
    <location>
        <begin position="2712"/>
        <end position="2737"/>
    </location>
</feature>
<dbReference type="InterPro" id="IPR013665">
    <property type="entry name" value="Sfi1_dom"/>
</dbReference>
<dbReference type="GO" id="GO:0016020">
    <property type="term" value="C:membrane"/>
    <property type="evidence" value="ECO:0007669"/>
    <property type="project" value="UniProtKB-SubCell"/>
</dbReference>
<evidence type="ECO:0000313" key="11">
    <source>
        <dbReference type="EMBL" id="KAK4094760.1"/>
    </source>
</evidence>
<evidence type="ECO:0000256" key="6">
    <source>
        <dbReference type="ARBA" id="ARBA00023136"/>
    </source>
</evidence>
<comment type="caution">
    <text evidence="12">The sequence shown here is derived from an EMBL/GenBank/DDBJ whole genome shotgun (WGS) entry which is preliminary data.</text>
</comment>
<protein>
    <recommendedName>
        <fullName evidence="15">WD repeat protein</fullName>
    </recommendedName>
</protein>
<keyword evidence="6 8" id="KW-0472">Membrane</keyword>
<feature type="transmembrane region" description="Helical" evidence="8">
    <location>
        <begin position="3273"/>
        <end position="3298"/>
    </location>
</feature>
<dbReference type="Pfam" id="PF08457">
    <property type="entry name" value="Sfi1"/>
    <property type="match status" value="1"/>
</dbReference>
<dbReference type="InterPro" id="IPR052208">
    <property type="entry name" value="DmX-like/RAVE_component"/>
</dbReference>
<dbReference type="GO" id="GO:0035673">
    <property type="term" value="F:oligopeptide transmembrane transporter activity"/>
    <property type="evidence" value="ECO:0007669"/>
    <property type="project" value="InterPro"/>
</dbReference>
<evidence type="ECO:0000313" key="14">
    <source>
        <dbReference type="Proteomes" id="UP001287286"/>
    </source>
</evidence>
<dbReference type="Pfam" id="PF03169">
    <property type="entry name" value="OPT"/>
    <property type="match status" value="1"/>
</dbReference>
<evidence type="ECO:0000256" key="2">
    <source>
        <dbReference type="ARBA" id="ARBA00008807"/>
    </source>
</evidence>
<comment type="subcellular location">
    <subcellularLocation>
        <location evidence="1">Membrane</location>
        <topology evidence="1">Multi-pass membrane protein</topology>
    </subcellularLocation>
</comment>
<dbReference type="InterPro" id="IPR001680">
    <property type="entry name" value="WD40_rpt"/>
</dbReference>
<feature type="compositionally biased region" description="Low complexity" evidence="7">
    <location>
        <begin position="103"/>
        <end position="126"/>
    </location>
</feature>
<feature type="region of interest" description="Disordered" evidence="7">
    <location>
        <begin position="2824"/>
        <end position="2856"/>
    </location>
</feature>
<feature type="compositionally biased region" description="Basic and acidic residues" evidence="7">
    <location>
        <begin position="213"/>
        <end position="224"/>
    </location>
</feature>
<feature type="region of interest" description="Disordered" evidence="7">
    <location>
        <begin position="103"/>
        <end position="133"/>
    </location>
</feature>
<dbReference type="NCBIfam" id="TIGR00728">
    <property type="entry name" value="OPT_sfam"/>
    <property type="match status" value="2"/>
</dbReference>
<feature type="region of interest" description="Disordered" evidence="7">
    <location>
        <begin position="846"/>
        <end position="870"/>
    </location>
</feature>
<evidence type="ECO:0000313" key="13">
    <source>
        <dbReference type="Proteomes" id="UP000245956"/>
    </source>
</evidence>
<dbReference type="SMART" id="SM00320">
    <property type="entry name" value="WD40"/>
    <property type="match status" value="4"/>
</dbReference>
<keyword evidence="3" id="KW-0813">Transport</keyword>
<dbReference type="EMBL" id="LCWV01000019">
    <property type="protein sequence ID" value="PWI67250.1"/>
    <property type="molecule type" value="Genomic_DNA"/>
</dbReference>
<dbReference type="PANTHER" id="PTHR13950">
    <property type="entry name" value="RABCONNECTIN-RELATED"/>
    <property type="match status" value="1"/>
</dbReference>
<proteinExistence type="inferred from homology"/>
<reference evidence="11 14" key="4">
    <citation type="journal article" date="2024" name="Microbiol. Resour. Announc.">
        <title>Genome annotations for the ascomycete fungi Trichoderma harzianum, Trichoderma aggressivum, and Purpureocillium lilacinum.</title>
        <authorList>
            <person name="Beijen E.P.W."/>
            <person name="Ohm R.A."/>
        </authorList>
    </citation>
    <scope>NUCLEOTIDE SEQUENCE [LARGE SCALE GENOMIC DNA]</scope>
    <source>
        <strain evidence="11 14">CBS 150709</strain>
    </source>
</reference>
<evidence type="ECO:0000259" key="10">
    <source>
        <dbReference type="Pfam" id="PF12234"/>
    </source>
</evidence>
<evidence type="ECO:0008006" key="15">
    <source>
        <dbReference type="Google" id="ProtNLM"/>
    </source>
</evidence>
<accession>A0A2U3DYA8</accession>
<dbReference type="GO" id="GO:0043291">
    <property type="term" value="C:RAVE complex"/>
    <property type="evidence" value="ECO:0007669"/>
    <property type="project" value="TreeGrafter"/>
</dbReference>
<feature type="transmembrane region" description="Helical" evidence="8">
    <location>
        <begin position="3242"/>
        <end position="3261"/>
    </location>
</feature>
<dbReference type="SUPFAM" id="SSF50978">
    <property type="entry name" value="WD40 repeat-like"/>
    <property type="match status" value="2"/>
</dbReference>